<feature type="domain" description="Integrase catalytic" evidence="12">
    <location>
        <begin position="253"/>
        <end position="421"/>
    </location>
</feature>
<name>A0A851PYR6_ANHAN</name>
<evidence type="ECO:0000313" key="14">
    <source>
        <dbReference type="Proteomes" id="UP000657035"/>
    </source>
</evidence>
<keyword evidence="6" id="KW-0255">Endonuclease</keyword>
<dbReference type="Proteomes" id="UP000657035">
    <property type="component" value="Unassembled WGS sequence"/>
</dbReference>
<dbReference type="GO" id="GO:0035613">
    <property type="term" value="F:RNA stem-loop binding"/>
    <property type="evidence" value="ECO:0007669"/>
    <property type="project" value="TreeGrafter"/>
</dbReference>
<dbReference type="Gene3D" id="1.10.10.200">
    <property type="match status" value="1"/>
</dbReference>
<sequence length="473" mass="51923">MKGRKLALRHLGIEPDRIYLPFHKWLSTQSMAMSEYLAIALVGFGGEIQYATKPPWTQMLIIVNIDLPRKIMDRPQPGPTVFTDASSATSTAAVVWQSGGEWHCLKMIDHALSAQQLEAAAVVLACGLFPTEHLNIVTDSMFVAKLCLAMSGPSVSISTTALMLEEALFSRKGTISVIHVNSHSPIKGFFQTGNDKADTAAKGLWTLRDALQLHKSLHIGAKALAKRCGISVTDAKHIVATCPHCQKAPLWSSGVNPRGLKASEVWQTDFTLCQLLKPRAWLAVTVDTYSGVIVATQHLRTDSKATIQHWLTAMAWLGVPNQIKTDNGPNFVSKPVQAFASKWGITLTHGIPYNSTGQAIVERANQTLKSKLEVLAKPEGFVNAIPPGDQARLLMTALLALNQFPRGEEVNSPTQKHWATRVLEEGPLVMIRNELGEWEQGWKLVLTGRGYAAVKKDGRVKWCRLKSIIPDLQ</sequence>
<keyword evidence="9" id="KW-0863">Zinc-finger</keyword>
<keyword evidence="14" id="KW-1185">Reference proteome</keyword>
<dbReference type="Pfam" id="PF00665">
    <property type="entry name" value="rve"/>
    <property type="match status" value="1"/>
</dbReference>
<evidence type="ECO:0000256" key="1">
    <source>
        <dbReference type="ARBA" id="ARBA00012493"/>
    </source>
</evidence>
<evidence type="ECO:0000256" key="2">
    <source>
        <dbReference type="ARBA" id="ARBA00022679"/>
    </source>
</evidence>
<dbReference type="EMBL" id="WBMU01001866">
    <property type="protein sequence ID" value="NXC71937.1"/>
    <property type="molecule type" value="Genomic_DNA"/>
</dbReference>
<reference evidence="13" key="1">
    <citation type="submission" date="2019-09" db="EMBL/GenBank/DDBJ databases">
        <title>Bird 10,000 Genomes (B10K) Project - Family phase.</title>
        <authorList>
            <person name="Zhang G."/>
        </authorList>
    </citation>
    <scope>NUCLEOTIDE SEQUENCE</scope>
    <source>
        <strain evidence="13">B10K-CU-031-38</strain>
    </source>
</reference>
<dbReference type="EC" id="2.7.7.49" evidence="1"/>
<dbReference type="SUPFAM" id="SSF46919">
    <property type="entry name" value="N-terminal Zn binding domain of HIV integrase"/>
    <property type="match status" value="1"/>
</dbReference>
<feature type="domain" description="RNase H type-1" evidence="11">
    <location>
        <begin position="75"/>
        <end position="206"/>
    </location>
</feature>
<dbReference type="InterPro" id="IPR003308">
    <property type="entry name" value="Integrase_Zn-bd_dom_N"/>
</dbReference>
<evidence type="ECO:0000259" key="10">
    <source>
        <dbReference type="PROSITE" id="PS50876"/>
    </source>
</evidence>
<keyword evidence="3" id="KW-0548">Nucleotidyltransferase</keyword>
<dbReference type="GO" id="GO:0015074">
    <property type="term" value="P:DNA integration"/>
    <property type="evidence" value="ECO:0007669"/>
    <property type="project" value="InterPro"/>
</dbReference>
<dbReference type="Gene3D" id="2.30.30.10">
    <property type="entry name" value="Integrase, C-terminal domain superfamily, retroviral"/>
    <property type="match status" value="1"/>
</dbReference>
<dbReference type="SUPFAM" id="SSF50122">
    <property type="entry name" value="DNA-binding domain of retroviral integrase"/>
    <property type="match status" value="1"/>
</dbReference>
<keyword evidence="5" id="KW-0479">Metal-binding</keyword>
<keyword evidence="7" id="KW-0378">Hydrolase</keyword>
<dbReference type="PROSITE" id="PS50879">
    <property type="entry name" value="RNASE_H_1"/>
    <property type="match status" value="1"/>
</dbReference>
<dbReference type="PANTHER" id="PTHR41694:SF3">
    <property type="entry name" value="RNA-DIRECTED DNA POLYMERASE-RELATED"/>
    <property type="match status" value="1"/>
</dbReference>
<dbReference type="Pfam" id="PF02022">
    <property type="entry name" value="Integrase_Zn"/>
    <property type="match status" value="1"/>
</dbReference>
<feature type="non-terminal residue" evidence="13">
    <location>
        <position position="1"/>
    </location>
</feature>
<keyword evidence="2" id="KW-0808">Transferase</keyword>
<dbReference type="InterPro" id="IPR002156">
    <property type="entry name" value="RNaseH_domain"/>
</dbReference>
<dbReference type="InterPro" id="IPR036862">
    <property type="entry name" value="Integrase_C_dom_sf_retrovir"/>
</dbReference>
<evidence type="ECO:0000313" key="13">
    <source>
        <dbReference type="EMBL" id="NXC71937.1"/>
    </source>
</evidence>
<dbReference type="InterPro" id="IPR001584">
    <property type="entry name" value="Integrase_cat-core"/>
</dbReference>
<dbReference type="GO" id="GO:0003964">
    <property type="term" value="F:RNA-directed DNA polymerase activity"/>
    <property type="evidence" value="ECO:0007669"/>
    <property type="project" value="UniProtKB-KW"/>
</dbReference>
<evidence type="ECO:0000256" key="7">
    <source>
        <dbReference type="ARBA" id="ARBA00022801"/>
    </source>
</evidence>
<dbReference type="GO" id="GO:0004523">
    <property type="term" value="F:RNA-DNA hybrid ribonuclease activity"/>
    <property type="evidence" value="ECO:0007669"/>
    <property type="project" value="InterPro"/>
</dbReference>
<evidence type="ECO:0000256" key="6">
    <source>
        <dbReference type="ARBA" id="ARBA00022759"/>
    </source>
</evidence>
<dbReference type="OrthoDB" id="9386368at2759"/>
<evidence type="ECO:0000256" key="9">
    <source>
        <dbReference type="PROSITE-ProRule" id="PRU00450"/>
    </source>
</evidence>
<evidence type="ECO:0000256" key="5">
    <source>
        <dbReference type="ARBA" id="ARBA00022723"/>
    </source>
</evidence>
<organism evidence="13 14">
    <name type="scientific">Anhinga anhinga</name>
    <name type="common">Anhinga</name>
    <name type="synonym">Plotus anhinga</name>
    <dbReference type="NCBI Taxonomy" id="56067"/>
    <lineage>
        <taxon>Eukaryota</taxon>
        <taxon>Metazoa</taxon>
        <taxon>Chordata</taxon>
        <taxon>Craniata</taxon>
        <taxon>Vertebrata</taxon>
        <taxon>Euteleostomi</taxon>
        <taxon>Archelosauria</taxon>
        <taxon>Archosauria</taxon>
        <taxon>Dinosauria</taxon>
        <taxon>Saurischia</taxon>
        <taxon>Theropoda</taxon>
        <taxon>Coelurosauria</taxon>
        <taxon>Aves</taxon>
        <taxon>Neognathae</taxon>
        <taxon>Neoaves</taxon>
        <taxon>Aequornithes</taxon>
        <taxon>Suliformes</taxon>
        <taxon>Anhingidae</taxon>
        <taxon>Anhinga</taxon>
    </lineage>
</organism>
<keyword evidence="9" id="KW-0862">Zinc</keyword>
<feature type="non-terminal residue" evidence="13">
    <location>
        <position position="473"/>
    </location>
</feature>
<gene>
    <name evidence="13" type="primary">Ervk8_1</name>
    <name evidence="13" type="ORF">ANHANH_R15358</name>
</gene>
<comment type="caution">
    <text evidence="13">The sequence shown here is derived from an EMBL/GenBank/DDBJ whole genome shotgun (WGS) entry which is preliminary data.</text>
</comment>
<evidence type="ECO:0000256" key="3">
    <source>
        <dbReference type="ARBA" id="ARBA00022695"/>
    </source>
</evidence>
<dbReference type="InterPro" id="IPR012337">
    <property type="entry name" value="RNaseH-like_sf"/>
</dbReference>
<evidence type="ECO:0000259" key="12">
    <source>
        <dbReference type="PROSITE" id="PS50994"/>
    </source>
</evidence>
<accession>A0A851PYR6</accession>
<dbReference type="Gene3D" id="3.30.420.10">
    <property type="entry name" value="Ribonuclease H-like superfamily/Ribonuclease H"/>
    <property type="match status" value="2"/>
</dbReference>
<protein>
    <recommendedName>
        <fullName evidence="1">RNA-directed DNA polymerase</fullName>
        <ecNumber evidence="1">2.7.7.49</ecNumber>
    </recommendedName>
</protein>
<proteinExistence type="predicted"/>
<dbReference type="AlphaFoldDB" id="A0A851PYR6"/>
<dbReference type="Pfam" id="PF00075">
    <property type="entry name" value="RNase_H"/>
    <property type="match status" value="1"/>
</dbReference>
<evidence type="ECO:0000256" key="8">
    <source>
        <dbReference type="ARBA" id="ARBA00022918"/>
    </source>
</evidence>
<dbReference type="SUPFAM" id="SSF53098">
    <property type="entry name" value="Ribonuclease H-like"/>
    <property type="match status" value="2"/>
</dbReference>
<keyword evidence="4" id="KW-0540">Nuclease</keyword>
<dbReference type="PROSITE" id="PS50876">
    <property type="entry name" value="ZF_INTEGRASE"/>
    <property type="match status" value="1"/>
</dbReference>
<dbReference type="InterPro" id="IPR036397">
    <property type="entry name" value="RNaseH_sf"/>
</dbReference>
<keyword evidence="8" id="KW-0695">RNA-directed DNA polymerase</keyword>
<dbReference type="InterPro" id="IPR017856">
    <property type="entry name" value="Integrase-like_N"/>
</dbReference>
<evidence type="ECO:0000256" key="4">
    <source>
        <dbReference type="ARBA" id="ARBA00022722"/>
    </source>
</evidence>
<dbReference type="GO" id="GO:0008270">
    <property type="term" value="F:zinc ion binding"/>
    <property type="evidence" value="ECO:0007669"/>
    <property type="project" value="UniProtKB-KW"/>
</dbReference>
<dbReference type="PROSITE" id="PS50994">
    <property type="entry name" value="INTEGRASE"/>
    <property type="match status" value="1"/>
</dbReference>
<evidence type="ECO:0000259" key="11">
    <source>
        <dbReference type="PROSITE" id="PS50879"/>
    </source>
</evidence>
<feature type="domain" description="Integrase-type" evidence="10">
    <location>
        <begin position="205"/>
        <end position="246"/>
    </location>
</feature>
<dbReference type="PANTHER" id="PTHR41694">
    <property type="entry name" value="ENDOGENOUS RETROVIRUS GROUP K MEMBER POL PROTEIN"/>
    <property type="match status" value="1"/>
</dbReference>